<gene>
    <name evidence="2" type="ORF">NDU88_003477</name>
</gene>
<feature type="compositionally biased region" description="Basic residues" evidence="1">
    <location>
        <begin position="9"/>
        <end position="22"/>
    </location>
</feature>
<dbReference type="EMBL" id="JANPWB010000004">
    <property type="protein sequence ID" value="KAJ1194182.1"/>
    <property type="molecule type" value="Genomic_DNA"/>
</dbReference>
<organism evidence="2 3">
    <name type="scientific">Pleurodeles waltl</name>
    <name type="common">Iberian ribbed newt</name>
    <dbReference type="NCBI Taxonomy" id="8319"/>
    <lineage>
        <taxon>Eukaryota</taxon>
        <taxon>Metazoa</taxon>
        <taxon>Chordata</taxon>
        <taxon>Craniata</taxon>
        <taxon>Vertebrata</taxon>
        <taxon>Euteleostomi</taxon>
        <taxon>Amphibia</taxon>
        <taxon>Batrachia</taxon>
        <taxon>Caudata</taxon>
        <taxon>Salamandroidea</taxon>
        <taxon>Salamandridae</taxon>
        <taxon>Pleurodelinae</taxon>
        <taxon>Pleurodeles</taxon>
    </lineage>
</organism>
<evidence type="ECO:0000256" key="1">
    <source>
        <dbReference type="SAM" id="MobiDB-lite"/>
    </source>
</evidence>
<proteinExistence type="predicted"/>
<feature type="region of interest" description="Disordered" evidence="1">
    <location>
        <begin position="96"/>
        <end position="149"/>
    </location>
</feature>
<name>A0AAV7UYK1_PLEWA</name>
<evidence type="ECO:0000313" key="2">
    <source>
        <dbReference type="EMBL" id="KAJ1194182.1"/>
    </source>
</evidence>
<reference evidence="2" key="1">
    <citation type="journal article" date="2022" name="bioRxiv">
        <title>Sequencing and chromosome-scale assembly of the giantPleurodeles waltlgenome.</title>
        <authorList>
            <person name="Brown T."/>
            <person name="Elewa A."/>
            <person name="Iarovenko S."/>
            <person name="Subramanian E."/>
            <person name="Araus A.J."/>
            <person name="Petzold A."/>
            <person name="Susuki M."/>
            <person name="Suzuki K.-i.T."/>
            <person name="Hayashi T."/>
            <person name="Toyoda A."/>
            <person name="Oliveira C."/>
            <person name="Osipova E."/>
            <person name="Leigh N.D."/>
            <person name="Simon A."/>
            <person name="Yun M.H."/>
        </authorList>
    </citation>
    <scope>NUCLEOTIDE SEQUENCE</scope>
    <source>
        <strain evidence="2">20211129_DDA</strain>
        <tissue evidence="2">Liver</tissue>
    </source>
</reference>
<feature type="region of interest" description="Disordered" evidence="1">
    <location>
        <begin position="1"/>
        <end position="22"/>
    </location>
</feature>
<accession>A0AAV7UYK1</accession>
<protein>
    <submittedName>
        <fullName evidence="2">Uncharacterized protein</fullName>
    </submittedName>
</protein>
<comment type="caution">
    <text evidence="2">The sequence shown here is derived from an EMBL/GenBank/DDBJ whole genome shotgun (WGS) entry which is preliminary data.</text>
</comment>
<keyword evidence="3" id="KW-1185">Reference proteome</keyword>
<evidence type="ECO:0000313" key="3">
    <source>
        <dbReference type="Proteomes" id="UP001066276"/>
    </source>
</evidence>
<dbReference type="Proteomes" id="UP001066276">
    <property type="component" value="Chromosome 2_2"/>
</dbReference>
<dbReference type="AlphaFoldDB" id="A0AAV7UYK1"/>
<sequence>MPGSGCGGRRSRRREKRRRRPLVTGTLRRRIGTVPSGVPAHWNRKKLVTPLMRNRGRPGWARLERRSLCRLALPETEGLGQKDGTCLGADCRPTATASTLCPGSRRGAVTLGRPEGPGPADTDPGPSPPDRRLACWSLRTGWPPGEGPC</sequence>